<name>A0A5M4B852_9FLAO</name>
<protein>
    <recommendedName>
        <fullName evidence="3">DNA polymerase III subunit gamma/tau</fullName>
    </recommendedName>
</protein>
<accession>A0A5M4B852</accession>
<evidence type="ECO:0000313" key="1">
    <source>
        <dbReference type="EMBL" id="GET45771.1"/>
    </source>
</evidence>
<comment type="caution">
    <text evidence="1">The sequence shown here is derived from an EMBL/GenBank/DDBJ whole genome shotgun (WGS) entry which is preliminary data.</text>
</comment>
<gene>
    <name evidence="1" type="ORF">RCZ01_10730</name>
</gene>
<organism evidence="1 2">
    <name type="scientific">Capnocytophaga felis</name>
    <dbReference type="NCBI Taxonomy" id="2267611"/>
    <lineage>
        <taxon>Bacteria</taxon>
        <taxon>Pseudomonadati</taxon>
        <taxon>Bacteroidota</taxon>
        <taxon>Flavobacteriia</taxon>
        <taxon>Flavobacteriales</taxon>
        <taxon>Flavobacteriaceae</taxon>
        <taxon>Capnocytophaga</taxon>
    </lineage>
</organism>
<dbReference type="AlphaFoldDB" id="A0A5M4B852"/>
<reference evidence="2" key="1">
    <citation type="journal article" date="2020" name="Int. J. Syst. Evol. Microbiol.">
        <title>Capnocytophaga felis sp. nov. isolated from the feline oral cavity.</title>
        <authorList>
            <person name="Suzuki M."/>
            <person name="Umeda K."/>
            <person name="Kimura M."/>
            <person name="Imaoka K."/>
            <person name="Morikawa S."/>
            <person name="Maeda K."/>
        </authorList>
    </citation>
    <scope>NUCLEOTIDE SEQUENCE [LARGE SCALE GENOMIC DNA]</scope>
    <source>
        <strain evidence="2">KC07070</strain>
    </source>
</reference>
<proteinExistence type="predicted"/>
<sequence>MFNKQEEIQPSSVTANEQKSVTQITTSRLHANIPTITKQERTEVISSFSIRSVQLKTEVKKNSKEEIIDPNSLPREEFSETDFLRFWNNYIENLLAKGERIQASYLQMSVPVLKEKEIHLEVSNDTAHTEILQNESRLLDYLRKSLRNYDISLKLIKNEELAKKILVTPDDKYEKLLENNPLLKEFREAFNLNLGF</sequence>
<dbReference type="Proteomes" id="UP000398217">
    <property type="component" value="Unassembled WGS sequence"/>
</dbReference>
<evidence type="ECO:0008006" key="3">
    <source>
        <dbReference type="Google" id="ProtNLM"/>
    </source>
</evidence>
<dbReference type="RefSeq" id="WP_227977344.1">
    <property type="nucleotide sequence ID" value="NZ_BLBC01000006.1"/>
</dbReference>
<evidence type="ECO:0000313" key="2">
    <source>
        <dbReference type="Proteomes" id="UP000398217"/>
    </source>
</evidence>
<dbReference type="EMBL" id="BLBC01000006">
    <property type="protein sequence ID" value="GET45771.1"/>
    <property type="molecule type" value="Genomic_DNA"/>
</dbReference>
<keyword evidence="2" id="KW-1185">Reference proteome</keyword>